<gene>
    <name evidence="1" type="ORF">Hypma_009796</name>
</gene>
<sequence length="515" mass="58669">MNTDLLVIDLIHRASLLNHLLQTNNPPSDQETDDIRRLLCNIEEHIKTQGHGDAFDLASNHLEDLRKACRYALSGLRRLPVELISYIFSQVMGDPLDTRRWDTLNVTKEPWTLAQVSSSWRAVALAHKEIWSHIGTDLTVISYRPIPTVEMLLCSLLRSGNHTLSIKFREADTRTSRAKELLFALFAHSHRWMDVTFDLSFQCFDLLNQVRGHLPLLRSLALVTTGAVTSGTIRAFEVAPLLRDVSLDIDHPCTLLLPWSQLILVDIWRIHNFKVLHNASEVVDCSLTFDRWYEVAPSVPIVRLRKLRRLEVDSEQPLNGLEAPALEDLHINYRFMRPSALHHVTFLLYRSSCSLQSLVLSRVSLASESDIKPLFESTPSLKYLQMKTVVVDWGVLHHLLTISDAQCLLPNLDTLKLVIGENPFSPSSYKPSLLLNMLESRSYAAGRDGFTRLESIALLDLPYPLSSKHLARLAKLEQLGLHVEDDTRLEEPRKVPPVDPWAWNRNVRGIGIWRS</sequence>
<dbReference type="AlphaFoldDB" id="A0A369JLE3"/>
<name>A0A369JLE3_HYPMA</name>
<evidence type="ECO:0000313" key="2">
    <source>
        <dbReference type="Proteomes" id="UP000076154"/>
    </source>
</evidence>
<evidence type="ECO:0000313" key="1">
    <source>
        <dbReference type="EMBL" id="RDB23031.1"/>
    </source>
</evidence>
<dbReference type="Proteomes" id="UP000076154">
    <property type="component" value="Unassembled WGS sequence"/>
</dbReference>
<proteinExistence type="predicted"/>
<comment type="caution">
    <text evidence="1">The sequence shown here is derived from an EMBL/GenBank/DDBJ whole genome shotgun (WGS) entry which is preliminary data.</text>
</comment>
<dbReference type="EMBL" id="LUEZ02000048">
    <property type="protein sequence ID" value="RDB23031.1"/>
    <property type="molecule type" value="Genomic_DNA"/>
</dbReference>
<protein>
    <submittedName>
        <fullName evidence="1">Uncharacterized protein</fullName>
    </submittedName>
</protein>
<dbReference type="OrthoDB" id="3365698at2759"/>
<dbReference type="InParanoid" id="A0A369JLE3"/>
<accession>A0A369JLE3</accession>
<keyword evidence="2" id="KW-1185">Reference proteome</keyword>
<organism evidence="1 2">
    <name type="scientific">Hypsizygus marmoreus</name>
    <name type="common">White beech mushroom</name>
    <name type="synonym">Agaricus marmoreus</name>
    <dbReference type="NCBI Taxonomy" id="39966"/>
    <lineage>
        <taxon>Eukaryota</taxon>
        <taxon>Fungi</taxon>
        <taxon>Dikarya</taxon>
        <taxon>Basidiomycota</taxon>
        <taxon>Agaricomycotina</taxon>
        <taxon>Agaricomycetes</taxon>
        <taxon>Agaricomycetidae</taxon>
        <taxon>Agaricales</taxon>
        <taxon>Tricholomatineae</taxon>
        <taxon>Lyophyllaceae</taxon>
        <taxon>Hypsizygus</taxon>
    </lineage>
</organism>
<reference evidence="1" key="1">
    <citation type="submission" date="2018-04" db="EMBL/GenBank/DDBJ databases">
        <title>Whole genome sequencing of Hypsizygus marmoreus.</title>
        <authorList>
            <person name="Choi I.-G."/>
            <person name="Min B."/>
            <person name="Kim J.-G."/>
            <person name="Kim S."/>
            <person name="Oh Y.-L."/>
            <person name="Kong W.-S."/>
            <person name="Park H."/>
            <person name="Jeong J."/>
            <person name="Song E.-S."/>
        </authorList>
    </citation>
    <scope>NUCLEOTIDE SEQUENCE [LARGE SCALE GENOMIC DNA]</scope>
    <source>
        <strain evidence="1">51987-8</strain>
    </source>
</reference>